<reference evidence="5" key="2">
    <citation type="submission" date="2025-08" db="UniProtKB">
        <authorList>
            <consortium name="Ensembl"/>
        </authorList>
    </citation>
    <scope>IDENTIFICATION</scope>
    <source>
        <strain evidence="5">Thorbecke</strain>
    </source>
</reference>
<dbReference type="Bgee" id="ENSOCUG00000025070">
    <property type="expression patterns" value="Expressed in testis and 17 other cell types or tissues"/>
</dbReference>
<dbReference type="GeneTree" id="ENSGT00940000153116"/>
<proteinExistence type="predicted"/>
<evidence type="ECO:0000259" key="4">
    <source>
        <dbReference type="Pfam" id="PF21773"/>
    </source>
</evidence>
<dbReference type="Pfam" id="PF21773">
    <property type="entry name" value="ODAD1_CC"/>
    <property type="match status" value="1"/>
</dbReference>
<dbReference type="STRING" id="9986.ENSOCUP00000019224"/>
<feature type="coiled-coil region" evidence="2">
    <location>
        <begin position="10"/>
        <end position="51"/>
    </location>
</feature>
<feature type="coiled-coil region" evidence="2">
    <location>
        <begin position="100"/>
        <end position="148"/>
    </location>
</feature>
<evidence type="ECO:0000256" key="3">
    <source>
        <dbReference type="SAM" id="MobiDB-lite"/>
    </source>
</evidence>
<organism evidence="5 6">
    <name type="scientific">Oryctolagus cuniculus</name>
    <name type="common">Rabbit</name>
    <dbReference type="NCBI Taxonomy" id="9986"/>
    <lineage>
        <taxon>Eukaryota</taxon>
        <taxon>Metazoa</taxon>
        <taxon>Chordata</taxon>
        <taxon>Craniata</taxon>
        <taxon>Vertebrata</taxon>
        <taxon>Euteleostomi</taxon>
        <taxon>Mammalia</taxon>
        <taxon>Eutheria</taxon>
        <taxon>Euarchontoglires</taxon>
        <taxon>Glires</taxon>
        <taxon>Lagomorpha</taxon>
        <taxon>Leporidae</taxon>
        <taxon>Oryctolagus</taxon>
    </lineage>
</organism>
<dbReference type="AlphaFoldDB" id="G1TQC9"/>
<dbReference type="GO" id="GO:0036158">
    <property type="term" value="P:outer dynein arm assembly"/>
    <property type="evidence" value="ECO:0007669"/>
    <property type="project" value="TreeGrafter"/>
</dbReference>
<evidence type="ECO:0000313" key="5">
    <source>
        <dbReference type="Ensembl" id="ENSOCUP00000019224.2"/>
    </source>
</evidence>
<accession>G1TQC9</accession>
<evidence type="ECO:0000256" key="1">
    <source>
        <dbReference type="ARBA" id="ARBA00023054"/>
    </source>
</evidence>
<dbReference type="PANTHER" id="PTHR21694">
    <property type="entry name" value="COILED-COIL DOMAIN-CONTAINING PROTEIN 63"/>
    <property type="match status" value="1"/>
</dbReference>
<evidence type="ECO:0000256" key="2">
    <source>
        <dbReference type="SAM" id="Coils"/>
    </source>
</evidence>
<protein>
    <recommendedName>
        <fullName evidence="4">ODAD1 central coiled coil region domain-containing protein</fullName>
    </recommendedName>
</protein>
<dbReference type="InterPro" id="IPR051876">
    <property type="entry name" value="ODA-DC/CCD"/>
</dbReference>
<reference evidence="5" key="3">
    <citation type="submission" date="2025-09" db="UniProtKB">
        <authorList>
            <consortium name="Ensembl"/>
        </authorList>
    </citation>
    <scope>IDENTIFICATION</scope>
    <source>
        <strain evidence="5">Thorbecke</strain>
    </source>
</reference>
<dbReference type="Ensembl" id="ENSOCUT00000023008.2">
    <property type="protein sequence ID" value="ENSOCUP00000019224.2"/>
    <property type="gene ID" value="ENSOCUG00000025070.2"/>
</dbReference>
<dbReference type="GO" id="GO:0003341">
    <property type="term" value="P:cilium movement"/>
    <property type="evidence" value="ECO:0007669"/>
    <property type="project" value="TreeGrafter"/>
</dbReference>
<feature type="compositionally biased region" description="Gly residues" evidence="3">
    <location>
        <begin position="174"/>
        <end position="185"/>
    </location>
</feature>
<dbReference type="GO" id="GO:0005930">
    <property type="term" value="C:axoneme"/>
    <property type="evidence" value="ECO:0007669"/>
    <property type="project" value="TreeGrafter"/>
</dbReference>
<dbReference type="eggNOG" id="ENOG502QSIU">
    <property type="taxonomic scope" value="Eukaryota"/>
</dbReference>
<reference evidence="5 6" key="1">
    <citation type="journal article" date="2011" name="Nature">
        <title>A high-resolution map of human evolutionary constraint using 29 mammals.</title>
        <authorList>
            <person name="Lindblad-Toh K."/>
            <person name="Garber M."/>
            <person name="Zuk O."/>
            <person name="Lin M.F."/>
            <person name="Parker B.J."/>
            <person name="Washietl S."/>
            <person name="Kheradpour P."/>
            <person name="Ernst J."/>
            <person name="Jordan G."/>
            <person name="Mauceli E."/>
            <person name="Ward L.D."/>
            <person name="Lowe C.B."/>
            <person name="Holloway A.K."/>
            <person name="Clamp M."/>
            <person name="Gnerre S."/>
            <person name="Alfoldi J."/>
            <person name="Beal K."/>
            <person name="Chang J."/>
            <person name="Clawson H."/>
            <person name="Cuff J."/>
            <person name="Di Palma F."/>
            <person name="Fitzgerald S."/>
            <person name="Flicek P."/>
            <person name="Guttman M."/>
            <person name="Hubisz M.J."/>
            <person name="Jaffe D.B."/>
            <person name="Jungreis I."/>
            <person name="Kent W.J."/>
            <person name="Kostka D."/>
            <person name="Lara M."/>
            <person name="Martins A.L."/>
            <person name="Massingham T."/>
            <person name="Moltke I."/>
            <person name="Raney B.J."/>
            <person name="Rasmussen M.D."/>
            <person name="Robinson J."/>
            <person name="Stark A."/>
            <person name="Vilella A.J."/>
            <person name="Wen J."/>
            <person name="Xie X."/>
            <person name="Zody M.C."/>
            <person name="Baldwin J."/>
            <person name="Bloom T."/>
            <person name="Chin C.W."/>
            <person name="Heiman D."/>
            <person name="Nicol R."/>
            <person name="Nusbaum C."/>
            <person name="Young S."/>
            <person name="Wilkinson J."/>
            <person name="Worley K.C."/>
            <person name="Kovar C.L."/>
            <person name="Muzny D.M."/>
            <person name="Gibbs R.A."/>
            <person name="Cree A."/>
            <person name="Dihn H.H."/>
            <person name="Fowler G."/>
            <person name="Jhangiani S."/>
            <person name="Joshi V."/>
            <person name="Lee S."/>
            <person name="Lewis L.R."/>
            <person name="Nazareth L.V."/>
            <person name="Okwuonu G."/>
            <person name="Santibanez J."/>
            <person name="Warren W.C."/>
            <person name="Mardis E.R."/>
            <person name="Weinstock G.M."/>
            <person name="Wilson R.K."/>
            <person name="Delehaunty K."/>
            <person name="Dooling D."/>
            <person name="Fronik C."/>
            <person name="Fulton L."/>
            <person name="Fulton B."/>
            <person name="Graves T."/>
            <person name="Minx P."/>
            <person name="Sodergren E."/>
            <person name="Birney E."/>
            <person name="Margulies E.H."/>
            <person name="Herrero J."/>
            <person name="Green E.D."/>
            <person name="Haussler D."/>
            <person name="Siepel A."/>
            <person name="Goldman N."/>
            <person name="Pollard K.S."/>
            <person name="Pedersen J.S."/>
            <person name="Lander E.S."/>
            <person name="Kellis M."/>
        </authorList>
    </citation>
    <scope>NUCLEOTIDE SEQUENCE [LARGE SCALE GENOMIC DNA]</scope>
    <source>
        <strain evidence="6">Thorbecke</strain>
    </source>
</reference>
<evidence type="ECO:0000313" key="6">
    <source>
        <dbReference type="Proteomes" id="UP000001811"/>
    </source>
</evidence>
<dbReference type="HOGENOM" id="CLU_148384_0_0_1"/>
<sequence length="203" mass="23587">VMEGERRAYSKEVHQRINKQLEEIRHLEEVRARLQMQIGVAQSQVKRLQDNERLEQMDRLLKCRVRLQIEPLSFQIQEWETRIFTQSKDVMGPGVVLEQKVRMQRRIKILEDQLDRVTCHFDIQLVRNAALREELDLLRIERNRYLEVDHRLRKVSGLLPRSCLRLCARGCKGGSVGGARRGQGQTGREQSQAPGTCLASGAH</sequence>
<feature type="region of interest" description="Disordered" evidence="3">
    <location>
        <begin position="174"/>
        <end position="203"/>
    </location>
</feature>
<name>G1TQC9_RABIT</name>
<keyword evidence="1 2" id="KW-0175">Coiled coil</keyword>
<dbReference type="InParanoid" id="G1TQC9"/>
<dbReference type="PANTHER" id="PTHR21694:SF35">
    <property type="entry name" value="OUTER DYNEIN ARM-DOCKING COMPLEX SUBUNIT 1"/>
    <property type="match status" value="1"/>
</dbReference>
<dbReference type="InterPro" id="IPR049258">
    <property type="entry name" value="ODAD1_CC"/>
</dbReference>
<dbReference type="Proteomes" id="UP000001811">
    <property type="component" value="Unplaced"/>
</dbReference>
<feature type="domain" description="ODAD1 central coiled coil region" evidence="4">
    <location>
        <begin position="104"/>
        <end position="154"/>
    </location>
</feature>
<keyword evidence="6" id="KW-1185">Reference proteome</keyword>